<dbReference type="Proteomes" id="UP001162090">
    <property type="component" value="Chromosome 15"/>
</dbReference>
<dbReference type="GO" id="GO:0051082">
    <property type="term" value="F:unfolded protein binding"/>
    <property type="evidence" value="ECO:0007669"/>
    <property type="project" value="TreeGrafter"/>
</dbReference>
<accession>A0AA35NN92</accession>
<reference evidence="3" key="1">
    <citation type="submission" date="2022-10" db="EMBL/GenBank/DDBJ databases">
        <authorList>
            <person name="Byrne P K."/>
        </authorList>
    </citation>
    <scope>NUCLEOTIDE SEQUENCE</scope>
    <source>
        <strain evidence="3">CBS7001</strain>
    </source>
</reference>
<feature type="region of interest" description="Disordered" evidence="2">
    <location>
        <begin position="95"/>
        <end position="131"/>
    </location>
</feature>
<dbReference type="EMBL" id="OX365926">
    <property type="protein sequence ID" value="CAI4051651.1"/>
    <property type="molecule type" value="Genomic_DNA"/>
</dbReference>
<dbReference type="PANTHER" id="PTHR31996:SF2">
    <property type="entry name" value="COILED-COIL DOMAIN-CONTAINING PROTEIN 115"/>
    <property type="match status" value="1"/>
</dbReference>
<name>A0AA35NN92_SACUV</name>
<proteinExistence type="predicted"/>
<dbReference type="Pfam" id="PF21730">
    <property type="entry name" value="Vma22_CCDC115"/>
    <property type="match status" value="1"/>
</dbReference>
<organism evidence="3 4">
    <name type="scientific">Saccharomyces uvarum</name>
    <name type="common">Yeast</name>
    <name type="synonym">Saccharomyces bayanus var. uvarum</name>
    <dbReference type="NCBI Taxonomy" id="230603"/>
    <lineage>
        <taxon>Eukaryota</taxon>
        <taxon>Fungi</taxon>
        <taxon>Dikarya</taxon>
        <taxon>Ascomycota</taxon>
        <taxon>Saccharomycotina</taxon>
        <taxon>Saccharomycetes</taxon>
        <taxon>Saccharomycetales</taxon>
        <taxon>Saccharomycetaceae</taxon>
        <taxon>Saccharomyces</taxon>
    </lineage>
</organism>
<protein>
    <recommendedName>
        <fullName evidence="1">Vacuolar ATPase assembly protein VMA22</fullName>
    </recommendedName>
</protein>
<evidence type="ECO:0000256" key="2">
    <source>
        <dbReference type="SAM" id="MobiDB-lite"/>
    </source>
</evidence>
<evidence type="ECO:0000313" key="4">
    <source>
        <dbReference type="Proteomes" id="UP001162090"/>
    </source>
</evidence>
<dbReference type="InterPro" id="IPR040357">
    <property type="entry name" value="Vma22/CCDC115"/>
</dbReference>
<evidence type="ECO:0000256" key="1">
    <source>
        <dbReference type="ARBA" id="ARBA00093634"/>
    </source>
</evidence>
<dbReference type="AlphaFoldDB" id="A0AA35NN92"/>
<sequence>MSETTRTHNMNATDGEHLRLLELLADYNSTLEQLQKGFQDGYIQLSRSNYYNKDSLRGNYGKDYWDETYVGQLAAAVEESSSKLVMDIVKRNPQENQVADETKEEDNTLTQRKKGAKKETQKGQRPKSEQNYDPILMFGGVLSIPSSLRQSQTSFRGCIPLMVQLINYKNEILALSKRLAEQR</sequence>
<dbReference type="GO" id="GO:1990871">
    <property type="term" value="C:Vma12-Vma22 assembly complex"/>
    <property type="evidence" value="ECO:0007669"/>
    <property type="project" value="TreeGrafter"/>
</dbReference>
<dbReference type="GO" id="GO:0070072">
    <property type="term" value="P:vacuolar proton-transporting V-type ATPase complex assembly"/>
    <property type="evidence" value="ECO:0007669"/>
    <property type="project" value="InterPro"/>
</dbReference>
<gene>
    <name evidence="3" type="primary">SUVC15G2130</name>
    <name evidence="3" type="ORF">SUVC_15G2130</name>
</gene>
<evidence type="ECO:0000313" key="3">
    <source>
        <dbReference type="EMBL" id="CAI4051651.1"/>
    </source>
</evidence>
<feature type="compositionally biased region" description="Basic and acidic residues" evidence="2">
    <location>
        <begin position="117"/>
        <end position="130"/>
    </location>
</feature>
<dbReference type="PANTHER" id="PTHR31996">
    <property type="entry name" value="COILED-COIL DOMAIN-CONTAINING PROTEIN 115"/>
    <property type="match status" value="1"/>
</dbReference>